<comment type="subcellular location">
    <subcellularLocation>
        <location evidence="1">Nucleus</location>
    </subcellularLocation>
</comment>
<feature type="region of interest" description="Disordered" evidence="6">
    <location>
        <begin position="606"/>
        <end position="669"/>
    </location>
</feature>
<keyword evidence="5" id="KW-0539">Nucleus</keyword>
<dbReference type="EMBL" id="LSRQ01002666">
    <property type="protein sequence ID" value="OAY73579.1"/>
    <property type="molecule type" value="Genomic_DNA"/>
</dbReference>
<dbReference type="AlphaFoldDB" id="A0A199V921"/>
<dbReference type="GO" id="GO:0005634">
    <property type="term" value="C:nucleus"/>
    <property type="evidence" value="ECO:0007669"/>
    <property type="project" value="UniProtKB-SubCell"/>
</dbReference>
<comment type="similarity">
    <text evidence="2">Belongs to the bHLH protein family.</text>
</comment>
<sequence length="669" mass="71914">MVPDEAFLSLSISGSFRMTNNSSSDRSSFMPDNDFVELLWEDGQIVMQGQSSRPKRSFVPTPFNPSYNNRFQDKDIKNEILPKQLNHFESGDPTVRHDFFTSDPLNDKDDDDDDSVPWINYPMVDDSLSNDFCSEFLAEFSGLNPNNVSISHNTDQIVRGSSSMENNHAPSKAVIGGSGGFTSRSGQLLESSQQHLNSGHAVKSKATDFGTASSIVTSGHAVKSKATDFGTASSIVTHSRMPQPSGTSPLLNFSHFSRPVSLAKANLESMERLRSNEKAFTAPTSSNPPESTLIQSTGGFKELRPSSANTPKEMVSLEHTQALCQQEMPRKNNNHTAVANSNCINQQGSGFAPQKGPETIVASSSVCSGNSAGAASDDPKHGLKRKDCEGEDSGNHSEDVEDESVGLKRPANVRATKAKRTRAAEVHNLSERRRRDRINEKMRALQELIPNCNKVDKASMLDEAIEYLKTLQLQVQMMSMGGSLCMPPMMLPPGMQQMHLPSMAPHYAQMGVGMGLNVRLGYGIGPLDMSSSPNCPLIPVPPIHCGTQFPCPTVPGAQVRPAMAGPGNLPMFAIPGLGAIPSAVPRIVPQLGSFSGLAVMANPVPVPASDTTTPLNCKEHREHSMNLERKKSSSDSQKTPFAPSALAQSNQTLHSSGSGGANSGNQNGT</sequence>
<dbReference type="InterPro" id="IPR047265">
    <property type="entry name" value="PIF1-like_bHLH"/>
</dbReference>
<dbReference type="PANTHER" id="PTHR46807:SF1">
    <property type="entry name" value="TRANSCRIPTION FACTOR PIF3"/>
    <property type="match status" value="1"/>
</dbReference>
<dbReference type="Gene3D" id="4.10.280.10">
    <property type="entry name" value="Helix-loop-helix DNA-binding domain"/>
    <property type="match status" value="1"/>
</dbReference>
<accession>A0A199V921</accession>
<evidence type="ECO:0000256" key="2">
    <source>
        <dbReference type="ARBA" id="ARBA00005510"/>
    </source>
</evidence>
<evidence type="ECO:0000256" key="1">
    <source>
        <dbReference type="ARBA" id="ARBA00004123"/>
    </source>
</evidence>
<feature type="compositionally biased region" description="Basic and acidic residues" evidence="6">
    <location>
        <begin position="617"/>
        <end position="633"/>
    </location>
</feature>
<keyword evidence="3" id="KW-0805">Transcription regulation</keyword>
<keyword evidence="4" id="KW-0804">Transcription</keyword>
<dbReference type="CDD" id="cd11445">
    <property type="entry name" value="bHLH_AtPIF_like"/>
    <property type="match status" value="1"/>
</dbReference>
<evidence type="ECO:0000256" key="4">
    <source>
        <dbReference type="ARBA" id="ARBA00023163"/>
    </source>
</evidence>
<dbReference type="Proteomes" id="UP000092600">
    <property type="component" value="Unassembled WGS sequence"/>
</dbReference>
<dbReference type="PANTHER" id="PTHR46807">
    <property type="entry name" value="TRANSCRIPTION FACTOR PIF3"/>
    <property type="match status" value="1"/>
</dbReference>
<reference evidence="8 9" key="1">
    <citation type="journal article" date="2016" name="DNA Res.">
        <title>The draft genome of MD-2 pineapple using hybrid error correction of long reads.</title>
        <authorList>
            <person name="Redwan R.M."/>
            <person name="Saidin A."/>
            <person name="Kumar S.V."/>
        </authorList>
    </citation>
    <scope>NUCLEOTIDE SEQUENCE [LARGE SCALE GENOMIC DNA]</scope>
    <source>
        <strain evidence="9">cv. MD2</strain>
        <tissue evidence="8">Leaf</tissue>
    </source>
</reference>
<evidence type="ECO:0000313" key="8">
    <source>
        <dbReference type="EMBL" id="OAY73579.1"/>
    </source>
</evidence>
<feature type="domain" description="BHLH" evidence="7">
    <location>
        <begin position="422"/>
        <end position="471"/>
    </location>
</feature>
<evidence type="ECO:0000256" key="5">
    <source>
        <dbReference type="ARBA" id="ARBA00023242"/>
    </source>
</evidence>
<dbReference type="GO" id="GO:0046983">
    <property type="term" value="F:protein dimerization activity"/>
    <property type="evidence" value="ECO:0007669"/>
    <property type="project" value="InterPro"/>
</dbReference>
<gene>
    <name evidence="8" type="ORF">ACMD2_02505</name>
</gene>
<evidence type="ECO:0000259" key="7">
    <source>
        <dbReference type="PROSITE" id="PS50888"/>
    </source>
</evidence>
<dbReference type="GO" id="GO:0003700">
    <property type="term" value="F:DNA-binding transcription factor activity"/>
    <property type="evidence" value="ECO:0007669"/>
    <property type="project" value="InterPro"/>
</dbReference>
<organism evidence="8 9">
    <name type="scientific">Ananas comosus</name>
    <name type="common">Pineapple</name>
    <name type="synonym">Ananas ananas</name>
    <dbReference type="NCBI Taxonomy" id="4615"/>
    <lineage>
        <taxon>Eukaryota</taxon>
        <taxon>Viridiplantae</taxon>
        <taxon>Streptophyta</taxon>
        <taxon>Embryophyta</taxon>
        <taxon>Tracheophyta</taxon>
        <taxon>Spermatophyta</taxon>
        <taxon>Magnoliopsida</taxon>
        <taxon>Liliopsida</taxon>
        <taxon>Poales</taxon>
        <taxon>Bromeliaceae</taxon>
        <taxon>Bromelioideae</taxon>
        <taxon>Ananas</taxon>
    </lineage>
</organism>
<evidence type="ECO:0000313" key="9">
    <source>
        <dbReference type="Proteomes" id="UP000092600"/>
    </source>
</evidence>
<dbReference type="Pfam" id="PF00010">
    <property type="entry name" value="HLH"/>
    <property type="match status" value="1"/>
</dbReference>
<dbReference type="SUPFAM" id="SSF47459">
    <property type="entry name" value="HLH, helix-loop-helix DNA-binding domain"/>
    <property type="match status" value="1"/>
</dbReference>
<proteinExistence type="inferred from homology"/>
<dbReference type="InterPro" id="IPR044273">
    <property type="entry name" value="PIF3-like"/>
</dbReference>
<evidence type="ECO:0000256" key="3">
    <source>
        <dbReference type="ARBA" id="ARBA00023015"/>
    </source>
</evidence>
<feature type="region of interest" description="Disordered" evidence="6">
    <location>
        <begin position="349"/>
        <end position="429"/>
    </location>
</feature>
<name>A0A199V921_ANACO</name>
<dbReference type="FunFam" id="4.10.280.10:FF:000004">
    <property type="entry name" value="Basic helix-loop-helix transcription factor"/>
    <property type="match status" value="1"/>
</dbReference>
<protein>
    <submittedName>
        <fullName evidence="8">Transcription factor PIF3</fullName>
    </submittedName>
</protein>
<dbReference type="SMART" id="SM00353">
    <property type="entry name" value="HLH"/>
    <property type="match status" value="1"/>
</dbReference>
<dbReference type="PROSITE" id="PS50888">
    <property type="entry name" value="BHLH"/>
    <property type="match status" value="1"/>
</dbReference>
<dbReference type="InterPro" id="IPR011598">
    <property type="entry name" value="bHLH_dom"/>
</dbReference>
<feature type="compositionally biased region" description="Basic and acidic residues" evidence="6">
    <location>
        <begin position="377"/>
        <end position="398"/>
    </location>
</feature>
<dbReference type="InterPro" id="IPR036638">
    <property type="entry name" value="HLH_DNA-bd_sf"/>
</dbReference>
<comment type="caution">
    <text evidence="8">The sequence shown here is derived from an EMBL/GenBank/DDBJ whole genome shotgun (WGS) entry which is preliminary data.</text>
</comment>
<feature type="compositionally biased region" description="Polar residues" evidence="6">
    <location>
        <begin position="361"/>
        <end position="373"/>
    </location>
</feature>
<evidence type="ECO:0000256" key="6">
    <source>
        <dbReference type="SAM" id="MobiDB-lite"/>
    </source>
</evidence>
<dbReference type="STRING" id="4615.A0A199V921"/>